<reference evidence="2 3" key="1">
    <citation type="submission" date="2019-05" db="EMBL/GenBank/DDBJ databases">
        <title>Another draft genome of Portunus trituberculatus and its Hox gene families provides insights of decapod evolution.</title>
        <authorList>
            <person name="Jeong J.-H."/>
            <person name="Song I."/>
            <person name="Kim S."/>
            <person name="Choi T."/>
            <person name="Kim D."/>
            <person name="Ryu S."/>
            <person name="Kim W."/>
        </authorList>
    </citation>
    <scope>NUCLEOTIDE SEQUENCE [LARGE SCALE GENOMIC DNA]</scope>
    <source>
        <tissue evidence="2">Muscle</tissue>
    </source>
</reference>
<name>A0A5B7F169_PORTR</name>
<evidence type="ECO:0000313" key="2">
    <source>
        <dbReference type="EMBL" id="MPC41090.1"/>
    </source>
</evidence>
<feature type="compositionally biased region" description="Basic and acidic residues" evidence="1">
    <location>
        <begin position="1"/>
        <end position="32"/>
    </location>
</feature>
<dbReference type="EMBL" id="VSRR010004922">
    <property type="protein sequence ID" value="MPC41090.1"/>
    <property type="molecule type" value="Genomic_DNA"/>
</dbReference>
<dbReference type="AlphaFoldDB" id="A0A5B7F169"/>
<sequence>MWKRSESRGRSERDVEERVREVEDTRVEETRGKGSLPIQLMNDAELDNTMTFTWPGRRVLAPGCHLQLRYFITKSKVNLDF</sequence>
<evidence type="ECO:0000256" key="1">
    <source>
        <dbReference type="SAM" id="MobiDB-lite"/>
    </source>
</evidence>
<organism evidence="2 3">
    <name type="scientific">Portunus trituberculatus</name>
    <name type="common">Swimming crab</name>
    <name type="synonym">Neptunus trituberculatus</name>
    <dbReference type="NCBI Taxonomy" id="210409"/>
    <lineage>
        <taxon>Eukaryota</taxon>
        <taxon>Metazoa</taxon>
        <taxon>Ecdysozoa</taxon>
        <taxon>Arthropoda</taxon>
        <taxon>Crustacea</taxon>
        <taxon>Multicrustacea</taxon>
        <taxon>Malacostraca</taxon>
        <taxon>Eumalacostraca</taxon>
        <taxon>Eucarida</taxon>
        <taxon>Decapoda</taxon>
        <taxon>Pleocyemata</taxon>
        <taxon>Brachyura</taxon>
        <taxon>Eubrachyura</taxon>
        <taxon>Portunoidea</taxon>
        <taxon>Portunidae</taxon>
        <taxon>Portuninae</taxon>
        <taxon>Portunus</taxon>
    </lineage>
</organism>
<keyword evidence="3" id="KW-1185">Reference proteome</keyword>
<accession>A0A5B7F169</accession>
<gene>
    <name evidence="2" type="ORF">E2C01_034672</name>
</gene>
<dbReference type="Proteomes" id="UP000324222">
    <property type="component" value="Unassembled WGS sequence"/>
</dbReference>
<evidence type="ECO:0000313" key="3">
    <source>
        <dbReference type="Proteomes" id="UP000324222"/>
    </source>
</evidence>
<comment type="caution">
    <text evidence="2">The sequence shown here is derived from an EMBL/GenBank/DDBJ whole genome shotgun (WGS) entry which is preliminary data.</text>
</comment>
<proteinExistence type="predicted"/>
<feature type="region of interest" description="Disordered" evidence="1">
    <location>
        <begin position="1"/>
        <end position="34"/>
    </location>
</feature>
<protein>
    <submittedName>
        <fullName evidence="2">Uncharacterized protein</fullName>
    </submittedName>
</protein>